<reference evidence="1 2" key="1">
    <citation type="submission" date="2013-11" db="EMBL/GenBank/DDBJ databases">
        <title>Comparative genomics of Ignicoccus.</title>
        <authorList>
            <person name="Podar M."/>
        </authorList>
    </citation>
    <scope>NUCLEOTIDE SEQUENCE [LARGE SCALE GENOMIC DNA]</scope>
    <source>
        <strain evidence="1 2">DSM 13165</strain>
    </source>
</reference>
<evidence type="ECO:0000313" key="2">
    <source>
        <dbReference type="Proteomes" id="UP000060778"/>
    </source>
</evidence>
<dbReference type="KEGG" id="iis:EYM_05885"/>
<gene>
    <name evidence="1" type="ORF">EYM_05885</name>
</gene>
<dbReference type="AlphaFoldDB" id="A0A0U3F4Y4"/>
<protein>
    <submittedName>
        <fullName evidence="1">Uncharacterized protein</fullName>
    </submittedName>
</protein>
<sequence length="32" mass="3808">MRSKGAKVLTIKRFEVTLEENEVRDEMKRDKA</sequence>
<dbReference type="EMBL" id="CP006867">
    <property type="protein sequence ID" value="ALU12629.1"/>
    <property type="molecule type" value="Genomic_DNA"/>
</dbReference>
<accession>A0A0U3F4Y4</accession>
<name>A0A0U3F4Y4_9CREN</name>
<proteinExistence type="predicted"/>
<organism evidence="1 2">
    <name type="scientific">Ignicoccus islandicus DSM 13165</name>
    <dbReference type="NCBI Taxonomy" id="940295"/>
    <lineage>
        <taxon>Archaea</taxon>
        <taxon>Thermoproteota</taxon>
        <taxon>Thermoprotei</taxon>
        <taxon>Desulfurococcales</taxon>
        <taxon>Desulfurococcaceae</taxon>
        <taxon>Ignicoccus</taxon>
    </lineage>
</organism>
<keyword evidence="2" id="KW-1185">Reference proteome</keyword>
<evidence type="ECO:0000313" key="1">
    <source>
        <dbReference type="EMBL" id="ALU12629.1"/>
    </source>
</evidence>
<dbReference type="Proteomes" id="UP000060778">
    <property type="component" value="Chromosome"/>
</dbReference>